<keyword evidence="4 8" id="KW-0067">ATP-binding</keyword>
<proteinExistence type="inferred from homology"/>
<feature type="compositionally biased region" description="Polar residues" evidence="6">
    <location>
        <begin position="39"/>
        <end position="49"/>
    </location>
</feature>
<dbReference type="InterPro" id="IPR003593">
    <property type="entry name" value="AAA+_ATPase"/>
</dbReference>
<dbReference type="AlphaFoldDB" id="A0A1H1XMQ9"/>
<evidence type="ECO:0000313" key="8">
    <source>
        <dbReference type="EMBL" id="SDT10109.1"/>
    </source>
</evidence>
<organism evidence="8 9">
    <name type="scientific">Bradyrhizobium canariense</name>
    <dbReference type="NCBI Taxonomy" id="255045"/>
    <lineage>
        <taxon>Bacteria</taxon>
        <taxon>Pseudomonadati</taxon>
        <taxon>Pseudomonadota</taxon>
        <taxon>Alphaproteobacteria</taxon>
        <taxon>Hyphomicrobiales</taxon>
        <taxon>Nitrobacteraceae</taxon>
        <taxon>Bradyrhizobium</taxon>
    </lineage>
</organism>
<dbReference type="GO" id="GO:0022857">
    <property type="term" value="F:transmembrane transporter activity"/>
    <property type="evidence" value="ECO:0007669"/>
    <property type="project" value="InterPro"/>
</dbReference>
<evidence type="ECO:0000256" key="2">
    <source>
        <dbReference type="ARBA" id="ARBA00022448"/>
    </source>
</evidence>
<dbReference type="PANTHER" id="PTHR42781:SF4">
    <property type="entry name" value="SPERMIDINE_PUTRESCINE IMPORT ATP-BINDING PROTEIN POTA"/>
    <property type="match status" value="1"/>
</dbReference>
<gene>
    <name evidence="8" type="ORF">SAMN05444158_4385</name>
</gene>
<evidence type="ECO:0000256" key="3">
    <source>
        <dbReference type="ARBA" id="ARBA00022741"/>
    </source>
</evidence>
<keyword evidence="2" id="KW-0813">Transport</keyword>
<name>A0A1H1XMQ9_9BRAD</name>
<dbReference type="RefSeq" id="WP_146688779.1">
    <property type="nucleotide sequence ID" value="NZ_LT629750.1"/>
</dbReference>
<comment type="similarity">
    <text evidence="1">Belongs to the ABC transporter superfamily.</text>
</comment>
<reference evidence="9" key="1">
    <citation type="submission" date="2016-10" db="EMBL/GenBank/DDBJ databases">
        <authorList>
            <person name="Varghese N."/>
            <person name="Submissions S."/>
        </authorList>
    </citation>
    <scope>NUCLEOTIDE SEQUENCE [LARGE SCALE GENOMIC DNA]</scope>
    <source>
        <strain evidence="9">GAS369</strain>
    </source>
</reference>
<dbReference type="GO" id="GO:0043190">
    <property type="term" value="C:ATP-binding cassette (ABC) transporter complex"/>
    <property type="evidence" value="ECO:0007669"/>
    <property type="project" value="InterPro"/>
</dbReference>
<dbReference type="Pfam" id="PF00005">
    <property type="entry name" value="ABC_tran"/>
    <property type="match status" value="1"/>
</dbReference>
<evidence type="ECO:0000256" key="5">
    <source>
        <dbReference type="ARBA" id="ARBA00024722"/>
    </source>
</evidence>
<dbReference type="InterPro" id="IPR003439">
    <property type="entry name" value="ABC_transporter-like_ATP-bd"/>
</dbReference>
<dbReference type="SMART" id="SM00382">
    <property type="entry name" value="AAA"/>
    <property type="match status" value="1"/>
</dbReference>
<dbReference type="PANTHER" id="PTHR42781">
    <property type="entry name" value="SPERMIDINE/PUTRESCINE IMPORT ATP-BINDING PROTEIN POTA"/>
    <property type="match status" value="1"/>
</dbReference>
<evidence type="ECO:0000256" key="1">
    <source>
        <dbReference type="ARBA" id="ARBA00005417"/>
    </source>
</evidence>
<keyword evidence="9" id="KW-1185">Reference proteome</keyword>
<feature type="domain" description="ABC transporter" evidence="7">
    <location>
        <begin position="53"/>
        <end position="283"/>
    </location>
</feature>
<protein>
    <submittedName>
        <fullName evidence="8">Putative spermidine/putrescine transport system ATP-binding protein</fullName>
    </submittedName>
</protein>
<keyword evidence="3" id="KW-0547">Nucleotide-binding</keyword>
<dbReference type="GO" id="GO:0005524">
    <property type="term" value="F:ATP binding"/>
    <property type="evidence" value="ECO:0007669"/>
    <property type="project" value="UniProtKB-KW"/>
</dbReference>
<dbReference type="EMBL" id="LT629750">
    <property type="protein sequence ID" value="SDT10109.1"/>
    <property type="molecule type" value="Genomic_DNA"/>
</dbReference>
<dbReference type="InterPro" id="IPR017871">
    <property type="entry name" value="ABC_transporter-like_CS"/>
</dbReference>
<dbReference type="PROSITE" id="PS00211">
    <property type="entry name" value="ABC_TRANSPORTER_1"/>
    <property type="match status" value="1"/>
</dbReference>
<accession>A0A1H1XMQ9</accession>
<dbReference type="GO" id="GO:0015697">
    <property type="term" value="P:quaternary ammonium group transport"/>
    <property type="evidence" value="ECO:0007669"/>
    <property type="project" value="UniProtKB-ARBA"/>
</dbReference>
<evidence type="ECO:0000259" key="7">
    <source>
        <dbReference type="PROSITE" id="PS50893"/>
    </source>
</evidence>
<evidence type="ECO:0000256" key="4">
    <source>
        <dbReference type="ARBA" id="ARBA00022840"/>
    </source>
</evidence>
<feature type="region of interest" description="Disordered" evidence="6">
    <location>
        <begin position="29"/>
        <end position="50"/>
    </location>
</feature>
<dbReference type="InterPro" id="IPR050093">
    <property type="entry name" value="ABC_SmlMolc_Importer"/>
</dbReference>
<dbReference type="SUPFAM" id="SSF50331">
    <property type="entry name" value="MOP-like"/>
    <property type="match status" value="1"/>
</dbReference>
<dbReference type="SUPFAM" id="SSF52540">
    <property type="entry name" value="P-loop containing nucleoside triphosphate hydrolases"/>
    <property type="match status" value="1"/>
</dbReference>
<evidence type="ECO:0000313" key="9">
    <source>
        <dbReference type="Proteomes" id="UP000243904"/>
    </source>
</evidence>
<dbReference type="PROSITE" id="PS50893">
    <property type="entry name" value="ABC_TRANSPORTER_2"/>
    <property type="match status" value="1"/>
</dbReference>
<sequence>MDAIRASPLLRNRGSEAFRKMWRSSEPGPCADDVALDQGSVTEPRQQPSEMKLHVRGISKSYGTSMVLKPLELKVFAGELLAILGPSGSGKTTLLQIICGLVEPSGGRLMIDGNDETDNPADKRDIGVVFQNYALFPHLTVRENVAFPLQMRRTSKGEIRARVEAALAMVGLSNFAERFPLELSGGQQQRVALARCFVYRPSLILMDESLSALDKKLRDSMRIEIKRLHRETGATIIFVTHDQEEALALSDRICLMNDGYIEQLGTPEDIYERPANTFVADFIGASNLIFGTITADGRIESAEGALPLPANCAARAGQQVALLVRPEKLLLCNSDDGTLSGRVEESIYAGAETRLLVRLSGGTLMTVRRATGLPPVAIGERVFMCWDQNQARLLEGRTTAAVV</sequence>
<comment type="function">
    <text evidence="5">Involved in beta-(1--&gt;2)glucan export. Transmembrane domains (TMD) form a pore in the inner membrane and the ATP-binding domain (NBD) is responsible for energy generation.</text>
</comment>
<dbReference type="FunFam" id="3.40.50.300:FF:000425">
    <property type="entry name" value="Probable ABC transporter, ATP-binding subunit"/>
    <property type="match status" value="1"/>
</dbReference>
<evidence type="ECO:0000256" key="6">
    <source>
        <dbReference type="SAM" id="MobiDB-lite"/>
    </source>
</evidence>
<dbReference type="InterPro" id="IPR008995">
    <property type="entry name" value="Mo/tungstate-bd_C_term_dom"/>
</dbReference>
<dbReference type="InterPro" id="IPR013611">
    <property type="entry name" value="Transp-assoc_OB_typ2"/>
</dbReference>
<dbReference type="Proteomes" id="UP000243904">
    <property type="component" value="Chromosome I"/>
</dbReference>
<dbReference type="Gene3D" id="2.40.50.100">
    <property type="match status" value="1"/>
</dbReference>
<dbReference type="Gene3D" id="3.40.50.300">
    <property type="entry name" value="P-loop containing nucleotide triphosphate hydrolases"/>
    <property type="match status" value="1"/>
</dbReference>
<dbReference type="InterPro" id="IPR027417">
    <property type="entry name" value="P-loop_NTPase"/>
</dbReference>
<dbReference type="GO" id="GO:0016887">
    <property type="term" value="F:ATP hydrolysis activity"/>
    <property type="evidence" value="ECO:0007669"/>
    <property type="project" value="InterPro"/>
</dbReference>
<dbReference type="Pfam" id="PF08402">
    <property type="entry name" value="TOBE_2"/>
    <property type="match status" value="1"/>
</dbReference>